<evidence type="ECO:0000256" key="1">
    <source>
        <dbReference type="SAM" id="Phobius"/>
    </source>
</evidence>
<gene>
    <name evidence="2" type="ORF">BD289DRAFT_166207</name>
</gene>
<keyword evidence="1" id="KW-1133">Transmembrane helix</keyword>
<dbReference type="EMBL" id="KZ678403">
    <property type="protein sequence ID" value="PSR93902.1"/>
    <property type="molecule type" value="Genomic_DNA"/>
</dbReference>
<organism evidence="2 3">
    <name type="scientific">Coniella lustricola</name>
    <dbReference type="NCBI Taxonomy" id="2025994"/>
    <lineage>
        <taxon>Eukaryota</taxon>
        <taxon>Fungi</taxon>
        <taxon>Dikarya</taxon>
        <taxon>Ascomycota</taxon>
        <taxon>Pezizomycotina</taxon>
        <taxon>Sordariomycetes</taxon>
        <taxon>Sordariomycetidae</taxon>
        <taxon>Diaporthales</taxon>
        <taxon>Schizoparmaceae</taxon>
        <taxon>Coniella</taxon>
    </lineage>
</organism>
<keyword evidence="3" id="KW-1185">Reference proteome</keyword>
<dbReference type="InParanoid" id="A0A2T3AE78"/>
<reference evidence="2 3" key="1">
    <citation type="journal article" date="2018" name="Mycol. Prog.">
        <title>Coniella lustricola, a new species from submerged detritus.</title>
        <authorList>
            <person name="Raudabaugh D.B."/>
            <person name="Iturriaga T."/>
            <person name="Carver A."/>
            <person name="Mondo S."/>
            <person name="Pangilinan J."/>
            <person name="Lipzen A."/>
            <person name="He G."/>
            <person name="Amirebrahimi M."/>
            <person name="Grigoriev I.V."/>
            <person name="Miller A.N."/>
        </authorList>
    </citation>
    <scope>NUCLEOTIDE SEQUENCE [LARGE SCALE GENOMIC DNA]</scope>
    <source>
        <strain evidence="2 3">B22-T-1</strain>
    </source>
</reference>
<protein>
    <submittedName>
        <fullName evidence="2">Uncharacterized protein</fullName>
    </submittedName>
</protein>
<dbReference type="Proteomes" id="UP000241462">
    <property type="component" value="Unassembled WGS sequence"/>
</dbReference>
<name>A0A2T3AE78_9PEZI</name>
<feature type="transmembrane region" description="Helical" evidence="1">
    <location>
        <begin position="72"/>
        <end position="91"/>
    </location>
</feature>
<keyword evidence="1" id="KW-0812">Transmembrane</keyword>
<keyword evidence="1" id="KW-0472">Membrane</keyword>
<evidence type="ECO:0000313" key="2">
    <source>
        <dbReference type="EMBL" id="PSR93902.1"/>
    </source>
</evidence>
<feature type="transmembrane region" description="Helical" evidence="1">
    <location>
        <begin position="44"/>
        <end position="65"/>
    </location>
</feature>
<sequence length="210" mass="23446">MCTLYSRSRPGNPPVDPLLSSYCVQSYSHASLRHLLLAPACARAYALIWLTLFPSRCVCVCVCVCVSASQAIVSAALLFLLLLLLCCSLLVSCWCHVTSRIPCLCSCLSLAYLDHHHQLKDREIQRIDADSRQTPVQNQAKSWPSLLAFFLPGSHGIRAYIQRSAVQCPLNSALPPPQQQQQQQLKRPTTQGERQLEAVLARLSWTESDW</sequence>
<proteinExistence type="predicted"/>
<accession>A0A2T3AE78</accession>
<dbReference type="AlphaFoldDB" id="A0A2T3AE78"/>
<evidence type="ECO:0000313" key="3">
    <source>
        <dbReference type="Proteomes" id="UP000241462"/>
    </source>
</evidence>